<reference evidence="3 4" key="1">
    <citation type="submission" date="2020-06" db="EMBL/GenBank/DDBJ databases">
        <authorList>
            <person name="Li R."/>
            <person name="Bekaert M."/>
        </authorList>
    </citation>
    <scope>NUCLEOTIDE SEQUENCE [LARGE SCALE GENOMIC DNA]</scope>
    <source>
        <strain evidence="4">wild</strain>
    </source>
</reference>
<dbReference type="PANTHER" id="PTHR34737">
    <property type="entry name" value="EF-HAND DOMAIN-CONTAINING PROTEIN"/>
    <property type="match status" value="1"/>
</dbReference>
<evidence type="ECO:0000313" key="4">
    <source>
        <dbReference type="Proteomes" id="UP000507470"/>
    </source>
</evidence>
<dbReference type="Pfam" id="PF24784">
    <property type="entry name" value="Temptin_C"/>
    <property type="match status" value="1"/>
</dbReference>
<dbReference type="EMBL" id="CACVKT020006829">
    <property type="protein sequence ID" value="CAC5403736.1"/>
    <property type="molecule type" value="Genomic_DNA"/>
</dbReference>
<dbReference type="PROSITE" id="PS00018">
    <property type="entry name" value="EF_HAND_1"/>
    <property type="match status" value="1"/>
</dbReference>
<protein>
    <recommendedName>
        <fullName evidence="2">Temptin Cys/Cys disulfide domain-containing protein</fullName>
    </recommendedName>
</protein>
<feature type="region of interest" description="Disordered" evidence="1">
    <location>
        <begin position="105"/>
        <end position="126"/>
    </location>
</feature>
<dbReference type="InterPro" id="IPR055313">
    <property type="entry name" value="Temptin-like"/>
</dbReference>
<gene>
    <name evidence="3" type="ORF">MCOR_37604</name>
</gene>
<accession>A0A6J8D6Z3</accession>
<dbReference type="InterPro" id="IPR018247">
    <property type="entry name" value="EF_Hand_1_Ca_BS"/>
</dbReference>
<evidence type="ECO:0000313" key="3">
    <source>
        <dbReference type="EMBL" id="CAC5403736.1"/>
    </source>
</evidence>
<evidence type="ECO:0000259" key="2">
    <source>
        <dbReference type="Pfam" id="PF24784"/>
    </source>
</evidence>
<dbReference type="Proteomes" id="UP000507470">
    <property type="component" value="Unassembled WGS sequence"/>
</dbReference>
<keyword evidence="4" id="KW-1185">Reference proteome</keyword>
<dbReference type="OrthoDB" id="129121at2759"/>
<dbReference type="InterPro" id="IPR057626">
    <property type="entry name" value="S-S_Temptin"/>
</dbReference>
<feature type="domain" description="Temptin Cys/Cys disulfide" evidence="2">
    <location>
        <begin position="31"/>
        <end position="130"/>
    </location>
</feature>
<sequence length="151" mass="16712">MLVSYNTPNKCMKMMYPAHILALCVVIVNVCCHEEHQKLIPNGNNVPNPCSKNQTSIWRAVGHFNPDHGDVDINSFAKDFMKSNKTWTRELCNLDSDGDGKINGEELGDPSCDWTPGKKPKGPATNHPGICEPVDSGMCKRLNQGFNLCPK</sequence>
<organism evidence="3 4">
    <name type="scientific">Mytilus coruscus</name>
    <name type="common">Sea mussel</name>
    <dbReference type="NCBI Taxonomy" id="42192"/>
    <lineage>
        <taxon>Eukaryota</taxon>
        <taxon>Metazoa</taxon>
        <taxon>Spiralia</taxon>
        <taxon>Lophotrochozoa</taxon>
        <taxon>Mollusca</taxon>
        <taxon>Bivalvia</taxon>
        <taxon>Autobranchia</taxon>
        <taxon>Pteriomorphia</taxon>
        <taxon>Mytilida</taxon>
        <taxon>Mytiloidea</taxon>
        <taxon>Mytilidae</taxon>
        <taxon>Mytilinae</taxon>
        <taxon>Mytilus</taxon>
    </lineage>
</organism>
<dbReference type="AlphaFoldDB" id="A0A6J8D6Z3"/>
<evidence type="ECO:0000256" key="1">
    <source>
        <dbReference type="SAM" id="MobiDB-lite"/>
    </source>
</evidence>
<proteinExistence type="predicted"/>
<name>A0A6J8D6Z3_MYTCO</name>
<dbReference type="PANTHER" id="PTHR34737:SF2">
    <property type="entry name" value="EF-HAND DOMAIN-CONTAINING PROTEIN"/>
    <property type="match status" value="1"/>
</dbReference>